<dbReference type="Proteomes" id="UP001152562">
    <property type="component" value="Unassembled WGS sequence"/>
</dbReference>
<sequence length="123" mass="13621">MSNPPPSHKVQRRRRPTICVLSLFSTPIPLPEIMPHSSVLQNRLGGVVSSRNSMHLWVWVSGETPPSLSALARGWWVVMDARGSSALCRAPSLFMSACTRALASFFDVPLLWIPILERIAIGF</sequence>
<organism evidence="1 2">
    <name type="scientific">Pieris brassicae</name>
    <name type="common">White butterfly</name>
    <name type="synonym">Large white butterfly</name>
    <dbReference type="NCBI Taxonomy" id="7116"/>
    <lineage>
        <taxon>Eukaryota</taxon>
        <taxon>Metazoa</taxon>
        <taxon>Ecdysozoa</taxon>
        <taxon>Arthropoda</taxon>
        <taxon>Hexapoda</taxon>
        <taxon>Insecta</taxon>
        <taxon>Pterygota</taxon>
        <taxon>Neoptera</taxon>
        <taxon>Endopterygota</taxon>
        <taxon>Lepidoptera</taxon>
        <taxon>Glossata</taxon>
        <taxon>Ditrysia</taxon>
        <taxon>Papilionoidea</taxon>
        <taxon>Pieridae</taxon>
        <taxon>Pierinae</taxon>
        <taxon>Pieris</taxon>
    </lineage>
</organism>
<evidence type="ECO:0000313" key="1">
    <source>
        <dbReference type="EMBL" id="CAH4035566.1"/>
    </source>
</evidence>
<evidence type="ECO:0000313" key="2">
    <source>
        <dbReference type="Proteomes" id="UP001152562"/>
    </source>
</evidence>
<protein>
    <submittedName>
        <fullName evidence="1">Uncharacterized protein</fullName>
    </submittedName>
</protein>
<name>A0A9P0XHV8_PIEBR</name>
<dbReference type="AlphaFoldDB" id="A0A9P0XHV8"/>
<reference evidence="1" key="1">
    <citation type="submission" date="2022-05" db="EMBL/GenBank/DDBJ databases">
        <authorList>
            <person name="Okamura Y."/>
        </authorList>
    </citation>
    <scope>NUCLEOTIDE SEQUENCE</scope>
</reference>
<dbReference type="EMBL" id="CALOZG010000042">
    <property type="protein sequence ID" value="CAH4035566.1"/>
    <property type="molecule type" value="Genomic_DNA"/>
</dbReference>
<comment type="caution">
    <text evidence="1">The sequence shown here is derived from an EMBL/GenBank/DDBJ whole genome shotgun (WGS) entry which is preliminary data.</text>
</comment>
<accession>A0A9P0XHV8</accession>
<keyword evidence="2" id="KW-1185">Reference proteome</keyword>
<proteinExistence type="predicted"/>
<gene>
    <name evidence="1" type="ORF">PIBRA_LOCUS11617</name>
</gene>